<organism evidence="1">
    <name type="scientific">Sesamum latifolium</name>
    <dbReference type="NCBI Taxonomy" id="2727402"/>
    <lineage>
        <taxon>Eukaryota</taxon>
        <taxon>Viridiplantae</taxon>
        <taxon>Streptophyta</taxon>
        <taxon>Embryophyta</taxon>
        <taxon>Tracheophyta</taxon>
        <taxon>Spermatophyta</taxon>
        <taxon>Magnoliopsida</taxon>
        <taxon>eudicotyledons</taxon>
        <taxon>Gunneridae</taxon>
        <taxon>Pentapetalae</taxon>
        <taxon>asterids</taxon>
        <taxon>lamiids</taxon>
        <taxon>Lamiales</taxon>
        <taxon>Pedaliaceae</taxon>
        <taxon>Sesamum</taxon>
    </lineage>
</organism>
<accession>A0AAW2VES8</accession>
<reference evidence="1" key="2">
    <citation type="journal article" date="2024" name="Plant">
        <title>Genomic evolution and insights into agronomic trait innovations of Sesamum species.</title>
        <authorList>
            <person name="Miao H."/>
            <person name="Wang L."/>
            <person name="Qu L."/>
            <person name="Liu H."/>
            <person name="Sun Y."/>
            <person name="Le M."/>
            <person name="Wang Q."/>
            <person name="Wei S."/>
            <person name="Zheng Y."/>
            <person name="Lin W."/>
            <person name="Duan Y."/>
            <person name="Cao H."/>
            <person name="Xiong S."/>
            <person name="Wang X."/>
            <person name="Wei L."/>
            <person name="Li C."/>
            <person name="Ma Q."/>
            <person name="Ju M."/>
            <person name="Zhao R."/>
            <person name="Li G."/>
            <person name="Mu C."/>
            <person name="Tian Q."/>
            <person name="Mei H."/>
            <person name="Zhang T."/>
            <person name="Gao T."/>
            <person name="Zhang H."/>
        </authorList>
    </citation>
    <scope>NUCLEOTIDE SEQUENCE</scope>
    <source>
        <strain evidence="1">KEN1</strain>
    </source>
</reference>
<dbReference type="SUPFAM" id="SSF56219">
    <property type="entry name" value="DNase I-like"/>
    <property type="match status" value="1"/>
</dbReference>
<evidence type="ECO:0000313" key="1">
    <source>
        <dbReference type="EMBL" id="KAL0427748.1"/>
    </source>
</evidence>
<gene>
    <name evidence="1" type="ORF">Slati_2949600</name>
</gene>
<evidence type="ECO:0008006" key="2">
    <source>
        <dbReference type="Google" id="ProtNLM"/>
    </source>
</evidence>
<reference evidence="1" key="1">
    <citation type="submission" date="2020-06" db="EMBL/GenBank/DDBJ databases">
        <authorList>
            <person name="Li T."/>
            <person name="Hu X."/>
            <person name="Zhang T."/>
            <person name="Song X."/>
            <person name="Zhang H."/>
            <person name="Dai N."/>
            <person name="Sheng W."/>
            <person name="Hou X."/>
            <person name="Wei L."/>
        </authorList>
    </citation>
    <scope>NUCLEOTIDE SEQUENCE</scope>
    <source>
        <strain evidence="1">KEN1</strain>
        <tissue evidence="1">Leaf</tissue>
    </source>
</reference>
<sequence length="206" mass="23200">MLASQIEWDDCITVLPASSKGKEIVVYNPFTVLSLYDDDDCLDGGPKGSSPNKTHVAASNVMNIQSHLLHGWKWFVDPLGPGNRIWLAWDDTEIDVDILIVHMQCIHYRVHDLRSPSYSLVTVVFGLNDSVPRRELWAQLGLIMEDAGDDPWLVLGDFNTVLDLSGVCGSFGDISMAMGDFRNLLLETETRFHAYTECLFYLTQLY</sequence>
<dbReference type="AlphaFoldDB" id="A0AAW2VES8"/>
<comment type="caution">
    <text evidence="1">The sequence shown here is derived from an EMBL/GenBank/DDBJ whole genome shotgun (WGS) entry which is preliminary data.</text>
</comment>
<protein>
    <recommendedName>
        <fullName evidence="2">Endonuclease/exonuclease/phosphatase domain-containing protein</fullName>
    </recommendedName>
</protein>
<proteinExistence type="predicted"/>
<dbReference type="InterPro" id="IPR036691">
    <property type="entry name" value="Endo/exonu/phosph_ase_sf"/>
</dbReference>
<dbReference type="EMBL" id="JACGWN010000010">
    <property type="protein sequence ID" value="KAL0427748.1"/>
    <property type="molecule type" value="Genomic_DNA"/>
</dbReference>
<name>A0AAW2VES8_9LAMI</name>